<dbReference type="Pfam" id="PF00132">
    <property type="entry name" value="Hexapep"/>
    <property type="match status" value="1"/>
</dbReference>
<dbReference type="SUPFAM" id="SSF51161">
    <property type="entry name" value="Trimeric LpxA-like enzymes"/>
    <property type="match status" value="1"/>
</dbReference>
<keyword evidence="4" id="KW-1185">Reference proteome</keyword>
<reference evidence="1 3" key="2">
    <citation type="submission" date="2018-07" db="EMBL/GenBank/DDBJ databases">
        <title>Complete genome of the Arcobacter bivalviorum type strain LMG 26154.</title>
        <authorList>
            <person name="Miller W.G."/>
            <person name="Yee E."/>
            <person name="Bono J.L."/>
        </authorList>
    </citation>
    <scope>NUCLEOTIDE SEQUENCE [LARGE SCALE GENOMIC DNA]</scope>
    <source>
        <strain evidence="1 3">LMG 26154</strain>
    </source>
</reference>
<dbReference type="Proteomes" id="UP000253850">
    <property type="component" value="Chromosome"/>
</dbReference>
<dbReference type="EMBL" id="CP031217">
    <property type="protein sequence ID" value="AXH11877.1"/>
    <property type="molecule type" value="Genomic_DNA"/>
</dbReference>
<dbReference type="Gene3D" id="2.160.10.10">
    <property type="entry name" value="Hexapeptide repeat proteins"/>
    <property type="match status" value="1"/>
</dbReference>
<dbReference type="KEGG" id="hbv:ABIV_0868"/>
<dbReference type="PANTHER" id="PTHR23416:SF78">
    <property type="entry name" value="LIPOPOLYSACCHARIDE BIOSYNTHESIS O-ACETYL TRANSFERASE WBBJ-RELATED"/>
    <property type="match status" value="1"/>
</dbReference>
<evidence type="ECO:0000313" key="2">
    <source>
        <dbReference type="EMBL" id="RXK10999.1"/>
    </source>
</evidence>
<dbReference type="RefSeq" id="WP_114838735.1">
    <property type="nucleotide sequence ID" value="NZ_CP031217.1"/>
</dbReference>
<gene>
    <name evidence="1" type="ORF">ABIV_0868</name>
    <name evidence="2" type="ORF">CRV05_01120</name>
</gene>
<dbReference type="Proteomes" id="UP000289193">
    <property type="component" value="Unassembled WGS sequence"/>
</dbReference>
<accession>A0AAX2A9R5</accession>
<keyword evidence="2" id="KW-0012">Acyltransferase</keyword>
<evidence type="ECO:0000313" key="1">
    <source>
        <dbReference type="EMBL" id="AXH11877.1"/>
    </source>
</evidence>
<proteinExistence type="predicted"/>
<organism evidence="2 4">
    <name type="scientific">Halarcobacter bivalviorum</name>
    <dbReference type="NCBI Taxonomy" id="663364"/>
    <lineage>
        <taxon>Bacteria</taxon>
        <taxon>Pseudomonadati</taxon>
        <taxon>Campylobacterota</taxon>
        <taxon>Epsilonproteobacteria</taxon>
        <taxon>Campylobacterales</taxon>
        <taxon>Arcobacteraceae</taxon>
        <taxon>Halarcobacter</taxon>
    </lineage>
</organism>
<dbReference type="GO" id="GO:0016746">
    <property type="term" value="F:acyltransferase activity"/>
    <property type="evidence" value="ECO:0007669"/>
    <property type="project" value="UniProtKB-KW"/>
</dbReference>
<protein>
    <submittedName>
        <fullName evidence="2">Acyltransferase</fullName>
    </submittedName>
</protein>
<evidence type="ECO:0000313" key="4">
    <source>
        <dbReference type="Proteomes" id="UP000289193"/>
    </source>
</evidence>
<keyword evidence="2" id="KW-0808">Transferase</keyword>
<dbReference type="PANTHER" id="PTHR23416">
    <property type="entry name" value="SIALIC ACID SYNTHASE-RELATED"/>
    <property type="match status" value="1"/>
</dbReference>
<name>A0AAX2A9R5_9BACT</name>
<dbReference type="EMBL" id="PDKM01000001">
    <property type="protein sequence ID" value="RXK10999.1"/>
    <property type="molecule type" value="Genomic_DNA"/>
</dbReference>
<evidence type="ECO:0000313" key="3">
    <source>
        <dbReference type="Proteomes" id="UP000253850"/>
    </source>
</evidence>
<dbReference type="AlphaFoldDB" id="A0AAX2A9R5"/>
<sequence length="202" mass="23122">MISKLIKKFFFKDLSKRMLETSYSQTPVKFKMWFYQRVLGFNKEAYWPMHFTSIVTGVKNIYAGIDTSPGYMPGCYIQGIGKIYIGDYSQISSNVGIITANHNIYDTRKHEVKSVIIGKYCWVGMNSMILPGVELGDFTIVGAGSVVTKSFSEGYCIIAGNPAKVIKKIDKEKCKPFKNNYEYHGYLNTHEFNEYKDKYLNV</sequence>
<reference evidence="2 4" key="1">
    <citation type="submission" date="2017-10" db="EMBL/GenBank/DDBJ databases">
        <title>Genomics of the genus Arcobacter.</title>
        <authorList>
            <person name="Perez-Cataluna A."/>
            <person name="Figueras M.J."/>
        </authorList>
    </citation>
    <scope>NUCLEOTIDE SEQUENCE [LARGE SCALE GENOMIC DNA]</scope>
    <source>
        <strain evidence="2 4">CECT 7835</strain>
    </source>
</reference>
<dbReference type="InterPro" id="IPR011004">
    <property type="entry name" value="Trimer_LpxA-like_sf"/>
</dbReference>
<dbReference type="InterPro" id="IPR001451">
    <property type="entry name" value="Hexapep"/>
</dbReference>
<dbReference type="InterPro" id="IPR051159">
    <property type="entry name" value="Hexapeptide_acetyltransf"/>
</dbReference>
<dbReference type="CDD" id="cd04647">
    <property type="entry name" value="LbH_MAT_like"/>
    <property type="match status" value="1"/>
</dbReference>